<evidence type="ECO:0000256" key="6">
    <source>
        <dbReference type="ARBA" id="ARBA00023014"/>
    </source>
</evidence>
<feature type="domain" description="DUF6537" evidence="9">
    <location>
        <begin position="939"/>
        <end position="1135"/>
    </location>
</feature>
<evidence type="ECO:0000313" key="11">
    <source>
        <dbReference type="Proteomes" id="UP000664761"/>
    </source>
</evidence>
<dbReference type="InterPro" id="IPR046667">
    <property type="entry name" value="DUF6537"/>
</dbReference>
<dbReference type="SUPFAM" id="SSF52922">
    <property type="entry name" value="TK C-terminal domain-like"/>
    <property type="match status" value="1"/>
</dbReference>
<protein>
    <submittedName>
        <fullName evidence="10">Indolepyruvate ferredoxin oxidoreductase family protein</fullName>
    </submittedName>
</protein>
<keyword evidence="5" id="KW-0408">Iron</keyword>
<keyword evidence="1" id="KW-0813">Transport</keyword>
<feature type="domain" description="Thiamine pyrophosphate enzyme TPP-binding" evidence="8">
    <location>
        <begin position="451"/>
        <end position="538"/>
    </location>
</feature>
<dbReference type="InterPro" id="IPR051457">
    <property type="entry name" value="2-oxoacid:Fd_oxidoreductase"/>
</dbReference>
<keyword evidence="3" id="KW-0249">Electron transport</keyword>
<evidence type="ECO:0000259" key="7">
    <source>
        <dbReference type="Pfam" id="PF01558"/>
    </source>
</evidence>
<keyword evidence="6" id="KW-0411">Iron-sulfur</keyword>
<keyword evidence="2" id="KW-0479">Metal-binding</keyword>
<organism evidence="10 11">
    <name type="scientific">Sneathiella sedimenti</name>
    <dbReference type="NCBI Taxonomy" id="2816034"/>
    <lineage>
        <taxon>Bacteria</taxon>
        <taxon>Pseudomonadati</taxon>
        <taxon>Pseudomonadota</taxon>
        <taxon>Alphaproteobacteria</taxon>
        <taxon>Sneathiellales</taxon>
        <taxon>Sneathiellaceae</taxon>
        <taxon>Sneathiella</taxon>
    </lineage>
</organism>
<evidence type="ECO:0000259" key="9">
    <source>
        <dbReference type="Pfam" id="PF20169"/>
    </source>
</evidence>
<evidence type="ECO:0000256" key="1">
    <source>
        <dbReference type="ARBA" id="ARBA00022448"/>
    </source>
</evidence>
<dbReference type="InterPro" id="IPR029061">
    <property type="entry name" value="THDP-binding"/>
</dbReference>
<dbReference type="CDD" id="cd02008">
    <property type="entry name" value="TPP_IOR_alpha"/>
    <property type="match status" value="1"/>
</dbReference>
<dbReference type="Pfam" id="PF01558">
    <property type="entry name" value="POR"/>
    <property type="match status" value="1"/>
</dbReference>
<dbReference type="CDD" id="cd07034">
    <property type="entry name" value="TPP_PYR_PFOR_IOR-alpha_like"/>
    <property type="match status" value="1"/>
</dbReference>
<name>A0ABS3F5Y5_9PROT</name>
<dbReference type="NCBIfam" id="NF009589">
    <property type="entry name" value="PRK13030.1"/>
    <property type="match status" value="1"/>
</dbReference>
<dbReference type="PANTHER" id="PTHR48084">
    <property type="entry name" value="2-OXOGLUTARATE OXIDOREDUCTASE SUBUNIT KORB-RELATED"/>
    <property type="match status" value="1"/>
</dbReference>
<sequence>MTLANVSLDDKYTLEEGRIFLTGIQALVRLPLMQKERDRAAGLNTAGFISGYRGSPLAGYDQSLWKANKILKENDIHFEPGVNEDLAATAVWGSQQLNMFKGARYDGVFGLWYGKGPGVDRSGDVFRHANSAGTSKYGGVLALAGDDHGIVSSSIAHQSEHSFAGWMMPVLHPANVQEILDYGMLGFEMSRFSGLWIGFKCISETVEGGASVYVAPDRGSFIRPNIEMPEGGLNIQPHDNRFDQEVRLNQHKIYAARAFARANHIDRVTMDSPKRRFGIVTVGKSYYDVRQALRDLGIDDNLAADIGLTVYKVGMPWPLEPDGIRQFAEGLEEVVVIEEKRAVIENQMKEQLYNWDTAVRPRILGKFDENKKPLQPSTGEMTPAMVARVIAGRIRRFYTSDSIENRLAFLDRKEKQLDAKPAKLVRTPFYCSGCPHNTSTVVPEGSRAVAGIGCHFMVTWMNRNTDTFTQMGGEGVPWVGQMHFTDEQHIFANLGDGTYYHSGILAIRQAVAAKANMTYKILYNDAVAMTGGQPTEGHITPWQIAQQLEGEGVSVIRVVTDEPEKYGEGTPWPKGTTIHHRDDLDKIQRHLREEKGVSILIYDQTCAAEKRRRRKRGTFPDPAKRVIINDLVCEGCGDCSVKSNCLSVEPIETEFGRKRTINQSTCNKDYSCVNGFCPSFVTIEGGELRKAAPHAAENPAEGLPAPAMRELTAPYRILITGIGGTGVVTIGALLGMAAHLEDKGISVLDQAGLAQKGGAVTSHVHIAPKPEDINAVRIPAGRADLLIGCDMVVSGSYDSLAKFDVNVAHAVINAHPSPTMDFTLDPDAPFPVKDTLDHIREAIGPDQCDLIEASEIATTLLGDSIATNLFMLGFAFQKGLIPLTEEALLRAVELNGVAVPFNKKAFGWGRVMAHDPERVLKEVEELKGPKLRMEPASDLDEMISRRVEFLTGYQNARYAKRYSDLVARVRSAESEVMPGKSDLSEAVARSYFKLLAYKDEYEVARLYTDTTFMQRVERMMDGEYELKFHLAPPLFAKRDPDTGELKKKEYGQYMMKAFGFLAKFKSLRGTPLDIFGYQEDRKIERALIKEFEGIVNELLSGLTVANHAIAVEIAALPQHIRGYGHVKDKAITVYRGDLDNLLASFKSPEPQKQAAE</sequence>
<evidence type="ECO:0000256" key="3">
    <source>
        <dbReference type="ARBA" id="ARBA00022982"/>
    </source>
</evidence>
<dbReference type="Proteomes" id="UP000664761">
    <property type="component" value="Unassembled WGS sequence"/>
</dbReference>
<keyword evidence="4" id="KW-0560">Oxidoreductase</keyword>
<dbReference type="InterPro" id="IPR019752">
    <property type="entry name" value="Pyrv/ketoisovalerate_OxRed_cat"/>
</dbReference>
<dbReference type="InterPro" id="IPR002869">
    <property type="entry name" value="Pyrv_flavodox_OxRed_cen"/>
</dbReference>
<keyword evidence="2" id="KW-0004">4Fe-4S</keyword>
<dbReference type="Gene3D" id="3.40.50.970">
    <property type="match status" value="1"/>
</dbReference>
<reference evidence="10 11" key="1">
    <citation type="submission" date="2021-03" db="EMBL/GenBank/DDBJ databases">
        <title>Sneathiella sp. CAU 1612 isolated from Kang Won-do.</title>
        <authorList>
            <person name="Kim W."/>
        </authorList>
    </citation>
    <scope>NUCLEOTIDE SEQUENCE [LARGE SCALE GENOMIC DNA]</scope>
    <source>
        <strain evidence="10 11">CAU 1612</strain>
    </source>
</reference>
<keyword evidence="11" id="KW-1185">Reference proteome</keyword>
<dbReference type="NCBIfam" id="NF009588">
    <property type="entry name" value="PRK13029.1"/>
    <property type="match status" value="1"/>
</dbReference>
<dbReference type="EMBL" id="JAFLNC010000002">
    <property type="protein sequence ID" value="MBO0333551.1"/>
    <property type="molecule type" value="Genomic_DNA"/>
</dbReference>
<dbReference type="InterPro" id="IPR009014">
    <property type="entry name" value="Transketo_C/PFOR_II"/>
</dbReference>
<dbReference type="PANTHER" id="PTHR48084:SF3">
    <property type="entry name" value="SUBUNIT OF PYRUVATE:FLAVODOXIN OXIDOREDUCTASE"/>
    <property type="match status" value="1"/>
</dbReference>
<dbReference type="SUPFAM" id="SSF53323">
    <property type="entry name" value="Pyruvate-ferredoxin oxidoreductase, PFOR, domain III"/>
    <property type="match status" value="1"/>
</dbReference>
<feature type="domain" description="Pyruvate/ketoisovalerate oxidoreductase catalytic" evidence="7">
    <location>
        <begin position="723"/>
        <end position="907"/>
    </location>
</feature>
<dbReference type="Gene3D" id="3.40.920.10">
    <property type="entry name" value="Pyruvate-ferredoxin oxidoreductase, PFOR, domain III"/>
    <property type="match status" value="1"/>
</dbReference>
<dbReference type="Pfam" id="PF20169">
    <property type="entry name" value="DUF6537"/>
    <property type="match status" value="1"/>
</dbReference>
<evidence type="ECO:0000256" key="5">
    <source>
        <dbReference type="ARBA" id="ARBA00023004"/>
    </source>
</evidence>
<gene>
    <name evidence="10" type="ORF">J0X12_08005</name>
</gene>
<evidence type="ECO:0000256" key="4">
    <source>
        <dbReference type="ARBA" id="ARBA00023002"/>
    </source>
</evidence>
<evidence type="ECO:0000259" key="8">
    <source>
        <dbReference type="Pfam" id="PF02775"/>
    </source>
</evidence>
<dbReference type="InterPro" id="IPR011766">
    <property type="entry name" value="TPP_enzyme_TPP-bd"/>
</dbReference>
<evidence type="ECO:0000313" key="10">
    <source>
        <dbReference type="EMBL" id="MBO0333551.1"/>
    </source>
</evidence>
<proteinExistence type="predicted"/>
<dbReference type="Pfam" id="PF02775">
    <property type="entry name" value="TPP_enzyme_C"/>
    <property type="match status" value="1"/>
</dbReference>
<dbReference type="SUPFAM" id="SSF52518">
    <property type="entry name" value="Thiamin diphosphate-binding fold (THDP-binding)"/>
    <property type="match status" value="2"/>
</dbReference>
<dbReference type="InterPro" id="IPR002880">
    <property type="entry name" value="Pyrv_Fd/Flavodoxin_OxRdtase_N"/>
</dbReference>
<accession>A0ABS3F5Y5</accession>
<evidence type="ECO:0000256" key="2">
    <source>
        <dbReference type="ARBA" id="ARBA00022485"/>
    </source>
</evidence>
<dbReference type="RefSeq" id="WP_207043991.1">
    <property type="nucleotide sequence ID" value="NZ_JAFLNC010000002.1"/>
</dbReference>
<comment type="caution">
    <text evidence="10">The sequence shown here is derived from an EMBL/GenBank/DDBJ whole genome shotgun (WGS) entry which is preliminary data.</text>
</comment>